<dbReference type="AlphaFoldDB" id="W6QFY1"/>
<accession>W6QFY1</accession>
<evidence type="ECO:0000313" key="1">
    <source>
        <dbReference type="EMBL" id="CDM35728.1"/>
    </source>
</evidence>
<evidence type="ECO:0000313" key="2">
    <source>
        <dbReference type="Proteomes" id="UP000030686"/>
    </source>
</evidence>
<name>W6QFY1_PENRF</name>
<organism evidence="1 2">
    <name type="scientific">Penicillium roqueforti (strain FM164)</name>
    <dbReference type="NCBI Taxonomy" id="1365484"/>
    <lineage>
        <taxon>Eukaryota</taxon>
        <taxon>Fungi</taxon>
        <taxon>Dikarya</taxon>
        <taxon>Ascomycota</taxon>
        <taxon>Pezizomycotina</taxon>
        <taxon>Eurotiomycetes</taxon>
        <taxon>Eurotiomycetidae</taxon>
        <taxon>Eurotiales</taxon>
        <taxon>Aspergillaceae</taxon>
        <taxon>Penicillium</taxon>
    </lineage>
</organism>
<proteinExistence type="predicted"/>
<dbReference type="Proteomes" id="UP000030686">
    <property type="component" value="Unassembled WGS sequence"/>
</dbReference>
<dbReference type="EMBL" id="HG792018">
    <property type="protein sequence ID" value="CDM35728.1"/>
    <property type="molecule type" value="Genomic_DNA"/>
</dbReference>
<keyword evidence="2" id="KW-1185">Reference proteome</keyword>
<gene>
    <name evidence="1" type="ORF">PROQFM164_S04g000609</name>
</gene>
<sequence length="114" mass="11918">MLVQRSGSNYGPQCAAAAAEMCGMTILNPDGISLIMGLGILTSTFGANRRSCRGYSGAAQNLPQCSCDGDGHARVATHSGLIWPTGSGAQVSLRESSSKVWPHQSRYASCPEDK</sequence>
<protein>
    <submittedName>
        <fullName evidence="1">Genomic scaffold, ProqFM164S04</fullName>
    </submittedName>
</protein>
<reference evidence="1" key="1">
    <citation type="journal article" date="2014" name="Nat. Commun.">
        <title>Multiple recent horizontal transfers of a large genomic region in cheese making fungi.</title>
        <authorList>
            <person name="Cheeseman K."/>
            <person name="Ropars J."/>
            <person name="Renault P."/>
            <person name="Dupont J."/>
            <person name="Gouzy J."/>
            <person name="Branca A."/>
            <person name="Abraham A.L."/>
            <person name="Ceppi M."/>
            <person name="Conseiller E."/>
            <person name="Debuchy R."/>
            <person name="Malagnac F."/>
            <person name="Goarin A."/>
            <person name="Silar P."/>
            <person name="Lacoste S."/>
            <person name="Sallet E."/>
            <person name="Bensimon A."/>
            <person name="Giraud T."/>
            <person name="Brygoo Y."/>
        </authorList>
    </citation>
    <scope>NUCLEOTIDE SEQUENCE [LARGE SCALE GENOMIC DNA]</scope>
    <source>
        <strain evidence="1">FM164</strain>
    </source>
</reference>